<dbReference type="Gene3D" id="3.40.30.10">
    <property type="entry name" value="Glutaredoxin"/>
    <property type="match status" value="1"/>
</dbReference>
<evidence type="ECO:0000313" key="11">
    <source>
        <dbReference type="EMBL" id="MBA1139175.1"/>
    </source>
</evidence>
<evidence type="ECO:0000256" key="6">
    <source>
        <dbReference type="ARBA" id="ARBA00023014"/>
    </source>
</evidence>
<dbReference type="GO" id="GO:0098662">
    <property type="term" value="P:inorganic cation transmembrane transport"/>
    <property type="evidence" value="ECO:0007669"/>
    <property type="project" value="UniProtKB-ARBA"/>
</dbReference>
<evidence type="ECO:0000256" key="2">
    <source>
        <dbReference type="ARBA" id="ARBA00022714"/>
    </source>
</evidence>
<dbReference type="InterPro" id="IPR042128">
    <property type="entry name" value="NuoE_dom"/>
</dbReference>
<evidence type="ECO:0000256" key="3">
    <source>
        <dbReference type="ARBA" id="ARBA00022723"/>
    </source>
</evidence>
<keyword evidence="2" id="KW-0001">2Fe-2S</keyword>
<feature type="region of interest" description="Disordered" evidence="10">
    <location>
        <begin position="243"/>
        <end position="271"/>
    </location>
</feature>
<proteinExistence type="inferred from homology"/>
<evidence type="ECO:0000256" key="9">
    <source>
        <dbReference type="ARBA" id="ARBA00047712"/>
    </source>
</evidence>
<dbReference type="PANTHER" id="PTHR10371">
    <property type="entry name" value="NADH DEHYDROGENASE UBIQUINONE FLAVOPROTEIN 2, MITOCHONDRIAL"/>
    <property type="match status" value="1"/>
</dbReference>
<dbReference type="AlphaFoldDB" id="A0A838AYK9"/>
<dbReference type="NCBIfam" id="TIGR01958">
    <property type="entry name" value="nuoE_fam"/>
    <property type="match status" value="1"/>
</dbReference>
<comment type="catalytic activity">
    <reaction evidence="9">
        <text>a quinone + NADH + 5 H(+)(in) = a quinol + NAD(+) + 4 H(+)(out)</text>
        <dbReference type="Rhea" id="RHEA:57888"/>
        <dbReference type="ChEBI" id="CHEBI:15378"/>
        <dbReference type="ChEBI" id="CHEBI:24646"/>
        <dbReference type="ChEBI" id="CHEBI:57540"/>
        <dbReference type="ChEBI" id="CHEBI:57945"/>
        <dbReference type="ChEBI" id="CHEBI:132124"/>
    </reaction>
</comment>
<dbReference type="GO" id="GO:0008324">
    <property type="term" value="F:monoatomic cation transmembrane transporter activity"/>
    <property type="evidence" value="ECO:0007669"/>
    <property type="project" value="UniProtKB-ARBA"/>
</dbReference>
<dbReference type="Gene3D" id="1.10.10.1590">
    <property type="entry name" value="NADH-quinone oxidoreductase subunit E"/>
    <property type="match status" value="1"/>
</dbReference>
<dbReference type="GO" id="GO:0046872">
    <property type="term" value="F:metal ion binding"/>
    <property type="evidence" value="ECO:0007669"/>
    <property type="project" value="UniProtKB-KW"/>
</dbReference>
<keyword evidence="4" id="KW-1278">Translocase</keyword>
<organism evidence="11 12">
    <name type="scientific">Mesorhizobium neociceri</name>
    <dbReference type="NCBI Taxonomy" id="1307853"/>
    <lineage>
        <taxon>Bacteria</taxon>
        <taxon>Pseudomonadati</taxon>
        <taxon>Pseudomonadota</taxon>
        <taxon>Alphaproteobacteria</taxon>
        <taxon>Hyphomicrobiales</taxon>
        <taxon>Phyllobacteriaceae</taxon>
        <taxon>Mesorhizobium</taxon>
    </lineage>
</organism>
<dbReference type="SUPFAM" id="SSF52833">
    <property type="entry name" value="Thioredoxin-like"/>
    <property type="match status" value="1"/>
</dbReference>
<dbReference type="CDD" id="cd03064">
    <property type="entry name" value="TRX_Fd_NuoE"/>
    <property type="match status" value="1"/>
</dbReference>
<comment type="caution">
    <text evidence="11">The sequence shown here is derived from an EMBL/GenBank/DDBJ whole genome shotgun (WGS) entry which is preliminary data.</text>
</comment>
<accession>A0A838AYK9</accession>
<name>A0A838AYK9_9HYPH</name>
<dbReference type="NCBIfam" id="NF009040">
    <property type="entry name" value="PRK12373.1"/>
    <property type="match status" value="1"/>
</dbReference>
<keyword evidence="11" id="KW-0560">Oxidoreductase</keyword>
<dbReference type="PANTHER" id="PTHR10371:SF3">
    <property type="entry name" value="NADH DEHYDROGENASE [UBIQUINONE] FLAVOPROTEIN 2, MITOCHONDRIAL"/>
    <property type="match status" value="1"/>
</dbReference>
<sequence>MSVRRLAEASVQPATFAFNRANAAVAKQWIKKYPKGREQSAIIPLLMIAQEQEGWVTKAAIETISDMLGMPRIRGLEVATFYTQYQLNPVGTRAHIQVCGTTPCMLRGSEALMDVCRSKIHHDQFHTNDKGTLSWEEVECLGACVNAPMVMVFKDTFEDLTPERLAEIIDLYDAGKGATVPTGPQNGRTGSEPAPGLTTLKSEKAILKSTRDKEAKAATKAAKAAPAAVAPAATVSQAPAVAPVAPSKAGKPKTDAPETSPALKSPSPVKVAPEVEKAASVAAPLHSAANANLAAPEVEEVSKQRSGPRNKAEPATAFKAPEVKIPAAKPAKPSLEDKNRPAGIDRPAAVDDLKLISGVGPKIEGILHTLGIFTFAQVASWKKAERDWVDGYLAFHGRIDRDDWVGQAKALAKGGVAEYIRVFGKKPV</sequence>
<protein>
    <submittedName>
        <fullName evidence="11">NADH-quinone oxidoreductase subunit E</fullName>
        <ecNumber evidence="11">1.6.5.11</ecNumber>
    </submittedName>
</protein>
<dbReference type="GO" id="GO:0031090">
    <property type="term" value="C:organelle membrane"/>
    <property type="evidence" value="ECO:0007669"/>
    <property type="project" value="UniProtKB-ARBA"/>
</dbReference>
<keyword evidence="6" id="KW-0411">Iron-sulfur</keyword>
<dbReference type="EC" id="1.6.5.11" evidence="11"/>
<dbReference type="FunFam" id="1.10.10.1590:FF:000001">
    <property type="entry name" value="NADH-quinone oxidoreductase subunit E"/>
    <property type="match status" value="1"/>
</dbReference>
<dbReference type="RefSeq" id="WP_181055883.1">
    <property type="nucleotide sequence ID" value="NZ_JACDTY010000001.1"/>
</dbReference>
<gene>
    <name evidence="11" type="ORF">H0241_02725</name>
</gene>
<dbReference type="NCBIfam" id="NF005724">
    <property type="entry name" value="PRK07539.1-4"/>
    <property type="match status" value="1"/>
</dbReference>
<feature type="region of interest" description="Disordered" evidence="10">
    <location>
        <begin position="294"/>
        <end position="315"/>
    </location>
</feature>
<dbReference type="GO" id="GO:0031967">
    <property type="term" value="C:organelle envelope"/>
    <property type="evidence" value="ECO:0007669"/>
    <property type="project" value="UniProtKB-ARBA"/>
</dbReference>
<evidence type="ECO:0000256" key="10">
    <source>
        <dbReference type="SAM" id="MobiDB-lite"/>
    </source>
</evidence>
<dbReference type="GO" id="GO:1902494">
    <property type="term" value="C:catalytic complex"/>
    <property type="evidence" value="ECO:0007669"/>
    <property type="project" value="UniProtKB-ARBA"/>
</dbReference>
<dbReference type="InterPro" id="IPR036249">
    <property type="entry name" value="Thioredoxin-like_sf"/>
</dbReference>
<comment type="similarity">
    <text evidence="1">Belongs to the complex I 24 kDa subunit family.</text>
</comment>
<dbReference type="Proteomes" id="UP000558284">
    <property type="component" value="Unassembled WGS sequence"/>
</dbReference>
<evidence type="ECO:0000256" key="4">
    <source>
        <dbReference type="ARBA" id="ARBA00022967"/>
    </source>
</evidence>
<dbReference type="EMBL" id="JACDTY010000001">
    <property type="protein sequence ID" value="MBA1139175.1"/>
    <property type="molecule type" value="Genomic_DNA"/>
</dbReference>
<reference evidence="11 12" key="1">
    <citation type="submission" date="2020-07" db="EMBL/GenBank/DDBJ databases">
        <title>Definition of the novel symbiovar canariense within Mesorhizobium novociceri, a new species of genus Mesorhizobium nodulating Cicer canariense in the Caldera de Taburiente National Park (La Palma, Canary Islands).</title>
        <authorList>
            <person name="Leon-Barrios M."/>
            <person name="Perez-Yepez J."/>
            <person name="Flores-Felix J.D."/>
            <person name="Ramirez-Baena M.H."/>
            <person name="Pulido-Suarez L."/>
            <person name="Igual J.M."/>
            <person name="Velazquez E."/>
            <person name="Peix A."/>
        </authorList>
    </citation>
    <scope>NUCLEOTIDE SEQUENCE [LARGE SCALE GENOMIC DNA]</scope>
    <source>
        <strain evidence="11 12">CCANP35</strain>
    </source>
</reference>
<evidence type="ECO:0000256" key="1">
    <source>
        <dbReference type="ARBA" id="ARBA00010643"/>
    </source>
</evidence>
<dbReference type="InterPro" id="IPR041921">
    <property type="entry name" value="NuoE_N"/>
</dbReference>
<dbReference type="PROSITE" id="PS01099">
    <property type="entry name" value="COMPLEX1_24K"/>
    <property type="match status" value="1"/>
</dbReference>
<evidence type="ECO:0000256" key="7">
    <source>
        <dbReference type="ARBA" id="ARBA00023027"/>
    </source>
</evidence>
<dbReference type="GO" id="GO:0051537">
    <property type="term" value="F:2 iron, 2 sulfur cluster binding"/>
    <property type="evidence" value="ECO:0007669"/>
    <property type="project" value="UniProtKB-KW"/>
</dbReference>
<dbReference type="InterPro" id="IPR002023">
    <property type="entry name" value="NuoE-like"/>
</dbReference>
<keyword evidence="7" id="KW-0520">NAD</keyword>
<evidence type="ECO:0000256" key="8">
    <source>
        <dbReference type="ARBA" id="ARBA00034078"/>
    </source>
</evidence>
<dbReference type="GO" id="GO:0022804">
    <property type="term" value="F:active transmembrane transporter activity"/>
    <property type="evidence" value="ECO:0007669"/>
    <property type="project" value="UniProtKB-ARBA"/>
</dbReference>
<dbReference type="GO" id="GO:0022890">
    <property type="term" value="F:inorganic cation transmembrane transporter activity"/>
    <property type="evidence" value="ECO:0007669"/>
    <property type="project" value="UniProtKB-ARBA"/>
</dbReference>
<evidence type="ECO:0000313" key="12">
    <source>
        <dbReference type="Proteomes" id="UP000558284"/>
    </source>
</evidence>
<evidence type="ECO:0000256" key="5">
    <source>
        <dbReference type="ARBA" id="ARBA00023004"/>
    </source>
</evidence>
<dbReference type="GO" id="GO:0098796">
    <property type="term" value="C:membrane protein complex"/>
    <property type="evidence" value="ECO:0007669"/>
    <property type="project" value="UniProtKB-ARBA"/>
</dbReference>
<dbReference type="Pfam" id="PF01257">
    <property type="entry name" value="2Fe-2S_thioredx"/>
    <property type="match status" value="1"/>
</dbReference>
<keyword evidence="12" id="KW-1185">Reference proteome</keyword>
<comment type="cofactor">
    <cofactor evidence="8">
        <name>[2Fe-2S] cluster</name>
        <dbReference type="ChEBI" id="CHEBI:190135"/>
    </cofactor>
</comment>
<keyword evidence="5" id="KW-0408">Iron</keyword>
<dbReference type="FunFam" id="3.40.30.10:FF:000022">
    <property type="entry name" value="NADH dehydrogenase flavoprotein 2, mitochondrial"/>
    <property type="match status" value="1"/>
</dbReference>
<feature type="region of interest" description="Disordered" evidence="10">
    <location>
        <begin position="177"/>
        <end position="197"/>
    </location>
</feature>
<keyword evidence="3" id="KW-0479">Metal-binding</keyword>
<dbReference type="GO" id="GO:0003954">
    <property type="term" value="F:NADH dehydrogenase activity"/>
    <property type="evidence" value="ECO:0007669"/>
    <property type="project" value="TreeGrafter"/>
</dbReference>